<dbReference type="RefSeq" id="WP_205409294.1">
    <property type="nucleotide sequence ID" value="NZ_FMTP01000003.1"/>
</dbReference>
<dbReference type="GO" id="GO:0008237">
    <property type="term" value="F:metallopeptidase activity"/>
    <property type="evidence" value="ECO:0007669"/>
    <property type="project" value="UniProtKB-KW"/>
</dbReference>
<dbReference type="GO" id="GO:0008270">
    <property type="term" value="F:zinc ion binding"/>
    <property type="evidence" value="ECO:0007669"/>
    <property type="project" value="UniProtKB-UniRule"/>
</dbReference>
<feature type="binding site" evidence="9">
    <location>
        <position position="216"/>
    </location>
    <ligand>
        <name>Zn(2+)</name>
        <dbReference type="ChEBI" id="CHEBI:29105"/>
        <note>catalytic</note>
    </ligand>
</feature>
<evidence type="ECO:0000256" key="5">
    <source>
        <dbReference type="ARBA" id="ARBA00022833"/>
    </source>
</evidence>
<feature type="binding site" evidence="9">
    <location>
        <position position="153"/>
    </location>
    <ligand>
        <name>Zn(2+)</name>
        <dbReference type="ChEBI" id="CHEBI:29105"/>
        <note>catalytic</note>
    </ligand>
</feature>
<dbReference type="InterPro" id="IPR009045">
    <property type="entry name" value="Zn_M74/Hedgehog-like"/>
</dbReference>
<dbReference type="Pfam" id="PF01427">
    <property type="entry name" value="Peptidase_M15"/>
    <property type="match status" value="1"/>
</dbReference>
<keyword evidence="11" id="KW-0732">Signal</keyword>
<evidence type="ECO:0000256" key="7">
    <source>
        <dbReference type="ARBA" id="ARBA00023049"/>
    </source>
</evidence>
<feature type="binding site" evidence="9">
    <location>
        <position position="146"/>
    </location>
    <ligand>
        <name>Zn(2+)</name>
        <dbReference type="ChEBI" id="CHEBI:29105"/>
        <note>catalytic</note>
    </ligand>
</feature>
<organism evidence="12 13">
    <name type="scientific">Ancylobacter rudongensis</name>
    <dbReference type="NCBI Taxonomy" id="177413"/>
    <lineage>
        <taxon>Bacteria</taxon>
        <taxon>Pseudomonadati</taxon>
        <taxon>Pseudomonadota</taxon>
        <taxon>Alphaproteobacteria</taxon>
        <taxon>Hyphomicrobiales</taxon>
        <taxon>Xanthobacteraceae</taxon>
        <taxon>Ancylobacter</taxon>
    </lineage>
</organism>
<reference evidence="13" key="1">
    <citation type="submission" date="2016-10" db="EMBL/GenBank/DDBJ databases">
        <authorList>
            <person name="Varghese N."/>
            <person name="Submissions S."/>
        </authorList>
    </citation>
    <scope>NUCLEOTIDE SEQUENCE [LARGE SCALE GENOMIC DNA]</scope>
    <source>
        <strain evidence="13">CGMCC 1.1761</strain>
    </source>
</reference>
<evidence type="ECO:0000256" key="4">
    <source>
        <dbReference type="ARBA" id="ARBA00022801"/>
    </source>
</evidence>
<feature type="signal peptide" evidence="11">
    <location>
        <begin position="1"/>
        <end position="25"/>
    </location>
</feature>
<comment type="similarity">
    <text evidence="9 10">Belongs to the peptidase M15D family.</text>
</comment>
<evidence type="ECO:0000256" key="1">
    <source>
        <dbReference type="ARBA" id="ARBA00001362"/>
    </source>
</evidence>
<sequence>MSGPNLPRGATGASAFCLASLLAQALPALGGDLPQGFVRLSEVAPGIAQDMRYASADNFTGAVVPGYRAGVCILAAPVAVALAKVQSDLDGEGFRLVTYDCYRPARAVRAFVDWARGNQKTDPVYHPDAPASRLFAQGYIAARSGHSSGGSIDLGLLRREGEGWVPLDMGSGFDFFGARSHAGAKGIGAAAQANRKRLAEAMTRHGFAPYAREWWHFRYRAEPFEGRIFDFEVTGPSDIKEGETR</sequence>
<dbReference type="PIRSF" id="PIRSF026671">
    <property type="entry name" value="AA_dipeptidase"/>
    <property type="match status" value="1"/>
</dbReference>
<name>A0A1G4SBA1_9HYPH</name>
<keyword evidence="7 9" id="KW-0482">Metalloprotease</keyword>
<dbReference type="GO" id="GO:0006508">
    <property type="term" value="P:proteolysis"/>
    <property type="evidence" value="ECO:0007669"/>
    <property type="project" value="UniProtKB-KW"/>
</dbReference>
<keyword evidence="2 9" id="KW-0645">Protease</keyword>
<dbReference type="PANTHER" id="PTHR43126">
    <property type="entry name" value="D-ALANYL-D-ALANINE DIPEPTIDASE"/>
    <property type="match status" value="1"/>
</dbReference>
<evidence type="ECO:0000313" key="12">
    <source>
        <dbReference type="EMBL" id="SCW66493.1"/>
    </source>
</evidence>
<comment type="function">
    <text evidence="9 10">Catalyzes hydrolysis of the D-alanyl-D-alanine dipeptide.</text>
</comment>
<comment type="catalytic activity">
    <reaction evidence="1 9 10">
        <text>D-alanyl-D-alanine + H2O = 2 D-alanine</text>
        <dbReference type="Rhea" id="RHEA:20661"/>
        <dbReference type="ChEBI" id="CHEBI:15377"/>
        <dbReference type="ChEBI" id="CHEBI:57416"/>
        <dbReference type="ChEBI" id="CHEBI:57822"/>
        <dbReference type="EC" id="3.4.13.22"/>
    </reaction>
</comment>
<evidence type="ECO:0000256" key="3">
    <source>
        <dbReference type="ARBA" id="ARBA00022723"/>
    </source>
</evidence>
<dbReference type="Gene3D" id="3.30.1380.10">
    <property type="match status" value="1"/>
</dbReference>
<dbReference type="STRING" id="177413.SAMN05660859_2083"/>
<dbReference type="EMBL" id="FMTP01000003">
    <property type="protein sequence ID" value="SCW66493.1"/>
    <property type="molecule type" value="Genomic_DNA"/>
</dbReference>
<keyword evidence="6 9" id="KW-0224">Dipeptidase</keyword>
<evidence type="ECO:0000256" key="8">
    <source>
        <dbReference type="ARBA" id="ARBA00023316"/>
    </source>
</evidence>
<keyword evidence="8 10" id="KW-0961">Cell wall biogenesis/degradation</keyword>
<dbReference type="CDD" id="cd14817">
    <property type="entry name" value="D-Ala-D-Ala_dipeptidase_VanX"/>
    <property type="match status" value="1"/>
</dbReference>
<dbReference type="PANTHER" id="PTHR43126:SF1">
    <property type="entry name" value="D-ALANYL-D-ALANINE DIPEPTIDASE"/>
    <property type="match status" value="1"/>
</dbReference>
<dbReference type="EC" id="3.4.13.22" evidence="9 10"/>
<keyword evidence="13" id="KW-1185">Reference proteome</keyword>
<dbReference type="GO" id="GO:0160237">
    <property type="term" value="F:D-Ala-D-Ala dipeptidase activity"/>
    <property type="evidence" value="ECO:0007669"/>
    <property type="project" value="UniProtKB-EC"/>
</dbReference>
<gene>
    <name evidence="9" type="primary">ddpX</name>
    <name evidence="12" type="ORF">SAMN05660859_2083</name>
</gene>
<evidence type="ECO:0000313" key="13">
    <source>
        <dbReference type="Proteomes" id="UP000198889"/>
    </source>
</evidence>
<accession>A0A1G4SBA1</accession>
<proteinExistence type="inferred from homology"/>
<comment type="cofactor">
    <cofactor evidence="9">
        <name>Zn(2+)</name>
        <dbReference type="ChEBI" id="CHEBI:29105"/>
    </cofactor>
    <text evidence="9">Binds 1 zinc ion per subunit.</text>
</comment>
<evidence type="ECO:0000256" key="6">
    <source>
        <dbReference type="ARBA" id="ARBA00022997"/>
    </source>
</evidence>
<dbReference type="HAMAP" id="MF_01924">
    <property type="entry name" value="A_A_dipeptidase"/>
    <property type="match status" value="1"/>
</dbReference>
<evidence type="ECO:0000256" key="10">
    <source>
        <dbReference type="PIRNR" id="PIRNR026671"/>
    </source>
</evidence>
<evidence type="ECO:0000256" key="11">
    <source>
        <dbReference type="SAM" id="SignalP"/>
    </source>
</evidence>
<feature type="site" description="Transition state stabilizer" evidence="9">
    <location>
        <position position="103"/>
    </location>
</feature>
<dbReference type="SUPFAM" id="SSF55166">
    <property type="entry name" value="Hedgehog/DD-peptidase"/>
    <property type="match status" value="1"/>
</dbReference>
<dbReference type="Proteomes" id="UP000198889">
    <property type="component" value="Unassembled WGS sequence"/>
</dbReference>
<keyword evidence="5 9" id="KW-0862">Zinc</keyword>
<evidence type="ECO:0000256" key="9">
    <source>
        <dbReference type="HAMAP-Rule" id="MF_01924"/>
    </source>
</evidence>
<dbReference type="InterPro" id="IPR000755">
    <property type="entry name" value="A_A_dipeptidase"/>
</dbReference>
<dbReference type="GO" id="GO:0071555">
    <property type="term" value="P:cell wall organization"/>
    <property type="evidence" value="ECO:0007669"/>
    <property type="project" value="UniProtKB-KW"/>
</dbReference>
<keyword evidence="4 9" id="KW-0378">Hydrolase</keyword>
<protein>
    <recommendedName>
        <fullName evidence="9 10">D-alanyl-D-alanine dipeptidase</fullName>
        <shortName evidence="9 10">D-Ala-D-Ala dipeptidase</shortName>
        <ecNumber evidence="9 10">3.4.13.22</ecNumber>
    </recommendedName>
</protein>
<evidence type="ECO:0000256" key="2">
    <source>
        <dbReference type="ARBA" id="ARBA00022670"/>
    </source>
</evidence>
<feature type="chain" id="PRO_5011545269" description="D-alanyl-D-alanine dipeptidase" evidence="11">
    <location>
        <begin position="26"/>
        <end position="245"/>
    </location>
</feature>
<dbReference type="AlphaFoldDB" id="A0A1G4SBA1"/>
<keyword evidence="3 9" id="KW-0479">Metal-binding</keyword>
<feature type="active site" description="Proton donor/acceptor" evidence="9">
    <location>
        <position position="213"/>
    </location>
</feature>